<keyword evidence="1" id="KW-0175">Coiled coil</keyword>
<organism evidence="2 3">
    <name type="scientific">Herbaspirillum rubrisubalbicans</name>
    <dbReference type="NCBI Taxonomy" id="80842"/>
    <lineage>
        <taxon>Bacteria</taxon>
        <taxon>Pseudomonadati</taxon>
        <taxon>Pseudomonadota</taxon>
        <taxon>Betaproteobacteria</taxon>
        <taxon>Burkholderiales</taxon>
        <taxon>Oxalobacteraceae</taxon>
        <taxon>Herbaspirillum</taxon>
    </lineage>
</organism>
<accession>A0AAD0U854</accession>
<protein>
    <recommendedName>
        <fullName evidence="4">Mobilization protein</fullName>
    </recommendedName>
</protein>
<dbReference type="EMBL" id="CP024996">
    <property type="protein sequence ID" value="AYR23622.1"/>
    <property type="molecule type" value="Genomic_DNA"/>
</dbReference>
<proteinExistence type="predicted"/>
<dbReference type="RefSeq" id="WP_061789054.1">
    <property type="nucleotide sequence ID" value="NZ_CP024996.1"/>
</dbReference>
<feature type="coiled-coil region" evidence="1">
    <location>
        <begin position="5"/>
        <end position="39"/>
    </location>
</feature>
<gene>
    <name evidence="2" type="ORF">RC54_07185</name>
</gene>
<reference evidence="2 3" key="1">
    <citation type="submission" date="2017-11" db="EMBL/GenBank/DDBJ databases">
        <title>Complete genome sequence of Herbaspirillum rubrisubalbicans DSM 11543.</title>
        <authorList>
            <person name="Chen M."/>
            <person name="An Q."/>
        </authorList>
    </citation>
    <scope>NUCLEOTIDE SEQUENCE [LARGE SCALE GENOMIC DNA]</scope>
    <source>
        <strain evidence="2 3">DSM 11543</strain>
    </source>
</reference>
<evidence type="ECO:0008006" key="4">
    <source>
        <dbReference type="Google" id="ProtNLM"/>
    </source>
</evidence>
<dbReference type="AlphaFoldDB" id="A0AAD0U854"/>
<evidence type="ECO:0000256" key="1">
    <source>
        <dbReference type="SAM" id="Coils"/>
    </source>
</evidence>
<evidence type="ECO:0000313" key="2">
    <source>
        <dbReference type="EMBL" id="AYR23622.1"/>
    </source>
</evidence>
<dbReference type="Proteomes" id="UP000269199">
    <property type="component" value="Chromosome"/>
</dbReference>
<name>A0AAD0U854_9BURK</name>
<evidence type="ECO:0000313" key="3">
    <source>
        <dbReference type="Proteomes" id="UP000269199"/>
    </source>
</evidence>
<sequence>MDKTLAQIQEKIAHQQQKLEQLRAQKKALEARKAEDDRKIDSRKKILAGAVFLNAVEIGKISSDDFLILMDTRPQQ</sequence>